<feature type="domain" description="MRNA cap 0 methyltransferase" evidence="19">
    <location>
        <begin position="129"/>
        <end position="416"/>
    </location>
</feature>
<dbReference type="PANTHER" id="PTHR12189:SF2">
    <property type="entry name" value="MRNA CAP GUANINE-N7 METHYLTRANSFERASE"/>
    <property type="match status" value="1"/>
</dbReference>
<dbReference type="Pfam" id="PF03291">
    <property type="entry name" value="mRNA_G-N7_MeTrfase"/>
    <property type="match status" value="1"/>
</dbReference>
<evidence type="ECO:0000256" key="3">
    <source>
        <dbReference type="ARBA" id="ARBA00011926"/>
    </source>
</evidence>
<comment type="catalytic activity">
    <reaction evidence="13">
        <text>a 5'-end (5'-triphosphoguanosine)-ribonucleoside in mRNA + S-adenosyl-L-methionine = a 5'-end (N(7)-methyl 5'-triphosphoguanosine)-ribonucleoside in mRNA + S-adenosyl-L-homocysteine</text>
        <dbReference type="Rhea" id="RHEA:67008"/>
        <dbReference type="Rhea" id="RHEA-COMP:17166"/>
        <dbReference type="Rhea" id="RHEA-COMP:17167"/>
        <dbReference type="ChEBI" id="CHEBI:57856"/>
        <dbReference type="ChEBI" id="CHEBI:59789"/>
        <dbReference type="ChEBI" id="CHEBI:156461"/>
        <dbReference type="ChEBI" id="CHEBI:167617"/>
        <dbReference type="EC" id="2.1.1.56"/>
    </reaction>
</comment>
<keyword evidence="10 15" id="KW-0539">Nucleus</keyword>
<evidence type="ECO:0000256" key="10">
    <source>
        <dbReference type="ARBA" id="ARBA00023242"/>
    </source>
</evidence>
<keyword evidence="9 15" id="KW-0506">mRNA capping</keyword>
<feature type="binding site" evidence="16">
    <location>
        <position position="243"/>
    </location>
    <ligand>
        <name>S-adenosyl-L-methionine</name>
        <dbReference type="ChEBI" id="CHEBI:59789"/>
    </ligand>
</feature>
<evidence type="ECO:0000256" key="5">
    <source>
        <dbReference type="ARBA" id="ARBA00022664"/>
    </source>
</evidence>
<comment type="function">
    <text evidence="1">Responsible for methylating the 5'-cap structure of mRNAs.</text>
</comment>
<dbReference type="PIRSF" id="PIRSF028762">
    <property type="entry name" value="ABD1"/>
    <property type="match status" value="1"/>
</dbReference>
<evidence type="ECO:0000256" key="13">
    <source>
        <dbReference type="ARBA" id="ARBA00044712"/>
    </source>
</evidence>
<feature type="site" description="mRNA cap binding" evidence="17">
    <location>
        <position position="408"/>
    </location>
</feature>
<dbReference type="Gene3D" id="3.40.50.150">
    <property type="entry name" value="Vaccinia Virus protein VP39"/>
    <property type="match status" value="1"/>
</dbReference>
<feature type="region of interest" description="Disordered" evidence="18">
    <location>
        <begin position="23"/>
        <end position="46"/>
    </location>
</feature>
<evidence type="ECO:0000256" key="4">
    <source>
        <dbReference type="ARBA" id="ARBA00022603"/>
    </source>
</evidence>
<organism evidence="20 21">
    <name type="scientific">Malassezia vespertilionis</name>
    <dbReference type="NCBI Taxonomy" id="2020962"/>
    <lineage>
        <taxon>Eukaryota</taxon>
        <taxon>Fungi</taxon>
        <taxon>Dikarya</taxon>
        <taxon>Basidiomycota</taxon>
        <taxon>Ustilaginomycotina</taxon>
        <taxon>Malasseziomycetes</taxon>
        <taxon>Malasseziales</taxon>
        <taxon>Malasseziaceae</taxon>
        <taxon>Malassezia</taxon>
    </lineage>
</organism>
<reference evidence="20 21" key="1">
    <citation type="submission" date="2017-10" db="EMBL/GenBank/DDBJ databases">
        <title>A novel species of cold-tolerant Malassezia isolated from bats.</title>
        <authorList>
            <person name="Lorch J.M."/>
            <person name="Palmer J.M."/>
            <person name="Vanderwolf K.J."/>
            <person name="Schmidt K.Z."/>
            <person name="Verant M.L."/>
            <person name="Weller T.J."/>
            <person name="Blehert D.S."/>
        </authorList>
    </citation>
    <scope>NUCLEOTIDE SEQUENCE [LARGE SCALE GENOMIC DNA]</scope>
    <source>
        <strain evidence="20 21">NWHC:44797-103</strain>
    </source>
</reference>
<dbReference type="GO" id="GO:0003723">
    <property type="term" value="F:RNA binding"/>
    <property type="evidence" value="ECO:0007669"/>
    <property type="project" value="UniProtKB-KW"/>
</dbReference>
<name>A0A2N1JGB6_9BASI</name>
<feature type="compositionally biased region" description="Low complexity" evidence="18">
    <location>
        <begin position="36"/>
        <end position="46"/>
    </location>
</feature>
<keyword evidence="7 15" id="KW-0949">S-adenosyl-L-methionine</keyword>
<dbReference type="PROSITE" id="PS51562">
    <property type="entry name" value="RNA_CAP0_MT"/>
    <property type="match status" value="1"/>
</dbReference>
<dbReference type="InterPro" id="IPR016899">
    <property type="entry name" value="mRNA_G-N7_MeTrfase_euk"/>
</dbReference>
<evidence type="ECO:0000256" key="12">
    <source>
        <dbReference type="ARBA" id="ARBA00033387"/>
    </source>
</evidence>
<evidence type="ECO:0000256" key="8">
    <source>
        <dbReference type="ARBA" id="ARBA00022884"/>
    </source>
</evidence>
<dbReference type="CDD" id="cd02440">
    <property type="entry name" value="AdoMet_MTases"/>
    <property type="match status" value="1"/>
</dbReference>
<evidence type="ECO:0000256" key="9">
    <source>
        <dbReference type="ARBA" id="ARBA00023042"/>
    </source>
</evidence>
<dbReference type="AlphaFoldDB" id="A0A2N1JGB6"/>
<evidence type="ECO:0000256" key="7">
    <source>
        <dbReference type="ARBA" id="ARBA00022691"/>
    </source>
</evidence>
<dbReference type="InterPro" id="IPR039753">
    <property type="entry name" value="RG7MT1"/>
</dbReference>
<evidence type="ECO:0000313" key="20">
    <source>
        <dbReference type="EMBL" id="PKI85575.1"/>
    </source>
</evidence>
<feature type="binding site" evidence="17">
    <location>
        <begin position="138"/>
        <end position="139"/>
    </location>
    <ligand>
        <name>mRNA</name>
        <dbReference type="ChEBI" id="CHEBI:33699"/>
    </ligand>
</feature>
<keyword evidence="4 15" id="KW-0489">Methyltransferase</keyword>
<feature type="site" description="mRNA cap binding" evidence="17">
    <location>
        <position position="247"/>
    </location>
</feature>
<dbReference type="GO" id="GO:0004482">
    <property type="term" value="F:mRNA 5'-cap (guanine-N7-)-methyltransferase activity"/>
    <property type="evidence" value="ECO:0007669"/>
    <property type="project" value="UniProtKB-EC"/>
</dbReference>
<protein>
    <recommendedName>
        <fullName evidence="14 15">mRNA cap guanine-N(7) methyltransferase</fullName>
        <ecNumber evidence="3 15">2.1.1.56</ecNumber>
    </recommendedName>
    <alternativeName>
        <fullName evidence="11 15">mRNA (guanine-N(7))-methyltransferase</fullName>
    </alternativeName>
    <alternativeName>
        <fullName evidence="12 15">mRNA cap methyltransferase</fullName>
    </alternativeName>
</protein>
<dbReference type="InterPro" id="IPR029063">
    <property type="entry name" value="SAM-dependent_MTases_sf"/>
</dbReference>
<feature type="site" description="mRNA cap binding" evidence="17">
    <location>
        <position position="171"/>
    </location>
</feature>
<dbReference type="STRING" id="2020962.A0A2N1JGB6"/>
<accession>A0A2N1JGB6</accession>
<evidence type="ECO:0000256" key="2">
    <source>
        <dbReference type="ARBA" id="ARBA00004123"/>
    </source>
</evidence>
<evidence type="ECO:0000256" key="14">
    <source>
        <dbReference type="ARBA" id="ARBA00049739"/>
    </source>
</evidence>
<keyword evidence="8 15" id="KW-0694">RNA-binding</keyword>
<dbReference type="EC" id="2.1.1.56" evidence="3 15"/>
<feature type="binding site" evidence="16">
    <location>
        <position position="218"/>
    </location>
    <ligand>
        <name>S-adenosyl-L-methionine</name>
        <dbReference type="ChEBI" id="CHEBI:59789"/>
    </ligand>
</feature>
<evidence type="ECO:0000256" key="1">
    <source>
        <dbReference type="ARBA" id="ARBA00003378"/>
    </source>
</evidence>
<keyword evidence="21" id="KW-1185">Reference proteome</keyword>
<evidence type="ECO:0000313" key="21">
    <source>
        <dbReference type="Proteomes" id="UP000232875"/>
    </source>
</evidence>
<comment type="subcellular location">
    <subcellularLocation>
        <location evidence="2 15">Nucleus</location>
    </subcellularLocation>
</comment>
<sequence>MAGYDPVRDTEFKDALHTIEAIPDVSQTEPVQVSEAPTKPTPTAYAPAWRVSEPDTVQVPMLPEEFEELKRSSLNSMRNDSTVAQLADQEYVPQRRATRHPAPSNEQSAVVAQHYNKRGEVGREQREFSPILPLKRFNNWIKSALIHRFSTGASGESNKQNGRILDLGCGKGGDLNKWEHQHPSLLVMVDIAEVSVAQAQERYKNGKFSFQAMFFDFDCFRVPLESQLPSSILETLFDTVSLQFCLHYGWDTEKSVDTMLSNVAKALRVGGTFIGTTVDDEMLYSRLETSPMRQDSQFGNESYGVRFTSLKSRPEQPFGNQYYFWLEDAIEDVPEYVVDWKTFERKANEHGLELIYKARFDQMLADGYELRPMRLLLERMHVIDQDQAANGVVTPSMPMPLWDVCTLYVGFAFRKMESEA</sequence>
<evidence type="ECO:0000259" key="19">
    <source>
        <dbReference type="PROSITE" id="PS51562"/>
    </source>
</evidence>
<feature type="site" description="mRNA cap binding" evidence="17">
    <location>
        <position position="202"/>
    </location>
</feature>
<evidence type="ECO:0000256" key="16">
    <source>
        <dbReference type="PIRSR" id="PIRSR028762-1"/>
    </source>
</evidence>
<evidence type="ECO:0000256" key="18">
    <source>
        <dbReference type="SAM" id="MobiDB-lite"/>
    </source>
</evidence>
<proteinExistence type="inferred from homology"/>
<feature type="binding site" evidence="16">
    <location>
        <position position="190"/>
    </location>
    <ligand>
        <name>S-adenosyl-L-methionine</name>
        <dbReference type="ChEBI" id="CHEBI:59789"/>
    </ligand>
</feature>
<dbReference type="SUPFAM" id="SSF53335">
    <property type="entry name" value="S-adenosyl-L-methionine-dependent methyltransferases"/>
    <property type="match status" value="1"/>
</dbReference>
<feature type="binding site" evidence="16">
    <location>
        <position position="248"/>
    </location>
    <ligand>
        <name>S-adenosyl-L-methionine</name>
        <dbReference type="ChEBI" id="CHEBI:59789"/>
    </ligand>
</feature>
<dbReference type="PANTHER" id="PTHR12189">
    <property type="entry name" value="MRNA GUANINE-7- METHYLTRANSFERASE"/>
    <property type="match status" value="1"/>
</dbReference>
<dbReference type="Proteomes" id="UP000232875">
    <property type="component" value="Unassembled WGS sequence"/>
</dbReference>
<feature type="site" description="mRNA cap binding" evidence="17">
    <location>
        <position position="177"/>
    </location>
</feature>
<dbReference type="GO" id="GO:0005634">
    <property type="term" value="C:nucleus"/>
    <property type="evidence" value="ECO:0007669"/>
    <property type="project" value="UniProtKB-SubCell"/>
</dbReference>
<feature type="site" description="mRNA cap binding" evidence="17">
    <location>
        <position position="335"/>
    </location>
</feature>
<gene>
    <name evidence="20" type="primary">ABD1</name>
    <name evidence="20" type="ORF">MVES_000668</name>
</gene>
<keyword evidence="6 15" id="KW-0808">Transferase</keyword>
<evidence type="ECO:0000256" key="11">
    <source>
        <dbReference type="ARBA" id="ARBA00032772"/>
    </source>
</evidence>
<dbReference type="OrthoDB" id="10248867at2759"/>
<evidence type="ECO:0000256" key="15">
    <source>
        <dbReference type="PIRNR" id="PIRNR028762"/>
    </source>
</evidence>
<feature type="binding site" evidence="16">
    <location>
        <position position="142"/>
    </location>
    <ligand>
        <name>S-adenosyl-L-methionine</name>
        <dbReference type="ChEBI" id="CHEBI:59789"/>
    </ligand>
</feature>
<dbReference type="InterPro" id="IPR004971">
    <property type="entry name" value="mRNA_G-N7_MeTrfase_dom"/>
</dbReference>
<feature type="binding site" evidence="16">
    <location>
        <position position="168"/>
    </location>
    <ligand>
        <name>S-adenosyl-L-methionine</name>
        <dbReference type="ChEBI" id="CHEBI:59789"/>
    </ligand>
</feature>
<dbReference type="EMBL" id="KZ454987">
    <property type="protein sequence ID" value="PKI85575.1"/>
    <property type="molecule type" value="Genomic_DNA"/>
</dbReference>
<comment type="similarity">
    <text evidence="15">Belongs to the class I-like SAM-binding methyltransferase superfamily. mRNA cap 0 methyltransferase family.</text>
</comment>
<keyword evidence="5 15" id="KW-0507">mRNA processing</keyword>
<evidence type="ECO:0000256" key="6">
    <source>
        <dbReference type="ARBA" id="ARBA00022679"/>
    </source>
</evidence>
<evidence type="ECO:0000256" key="17">
    <source>
        <dbReference type="PIRSR" id="PIRSR028762-2"/>
    </source>
</evidence>